<reference evidence="3 4" key="1">
    <citation type="submission" date="2018-04" db="EMBL/GenBank/DDBJ databases">
        <title>Genome sequencing of Flavobacterium sp. HYN0048.</title>
        <authorList>
            <person name="Yi H."/>
            <person name="Baek C."/>
        </authorList>
    </citation>
    <scope>NUCLEOTIDE SEQUENCE [LARGE SCALE GENOMIC DNA]</scope>
    <source>
        <strain evidence="3 4">HYN0048</strain>
    </source>
</reference>
<proteinExistence type="predicted"/>
<sequence>MKNLIFLSFILLSLTACNSKSGKTESATPTEPQKTETTEKVVDTTAETKSVAQLYSCPMHPEVKGEKGSECPKCGMALTEPVK</sequence>
<evidence type="ECO:0000256" key="1">
    <source>
        <dbReference type="SAM" id="MobiDB-lite"/>
    </source>
</evidence>
<evidence type="ECO:0000313" key="4">
    <source>
        <dbReference type="Proteomes" id="UP000244193"/>
    </source>
</evidence>
<dbReference type="GO" id="GO:0046872">
    <property type="term" value="F:metal ion binding"/>
    <property type="evidence" value="ECO:0007669"/>
    <property type="project" value="InterPro"/>
</dbReference>
<organism evidence="3 4">
    <name type="scientific">Flavobacterium magnum</name>
    <dbReference type="NCBI Taxonomy" id="2162713"/>
    <lineage>
        <taxon>Bacteria</taxon>
        <taxon>Pseudomonadati</taxon>
        <taxon>Bacteroidota</taxon>
        <taxon>Flavobacteriia</taxon>
        <taxon>Flavobacteriales</taxon>
        <taxon>Flavobacteriaceae</taxon>
        <taxon>Flavobacterium</taxon>
    </lineage>
</organism>
<feature type="region of interest" description="Disordered" evidence="1">
    <location>
        <begin position="20"/>
        <end position="42"/>
    </location>
</feature>
<dbReference type="KEGG" id="fmg:HYN48_11955"/>
<dbReference type="AlphaFoldDB" id="A0A2S0RFM5"/>
<dbReference type="RefSeq" id="WP_108372012.1">
    <property type="nucleotide sequence ID" value="NZ_CP028811.1"/>
</dbReference>
<dbReference type="OrthoDB" id="894336at2"/>
<protein>
    <recommendedName>
        <fullName evidence="2">Heavy metal binding domain-containing protein</fullName>
    </recommendedName>
</protein>
<dbReference type="Proteomes" id="UP000244193">
    <property type="component" value="Chromosome"/>
</dbReference>
<dbReference type="InterPro" id="IPR045800">
    <property type="entry name" value="HMBD"/>
</dbReference>
<dbReference type="EMBL" id="CP028811">
    <property type="protein sequence ID" value="AWA30737.1"/>
    <property type="molecule type" value="Genomic_DNA"/>
</dbReference>
<keyword evidence="4" id="KW-1185">Reference proteome</keyword>
<dbReference type="PROSITE" id="PS51257">
    <property type="entry name" value="PROKAR_LIPOPROTEIN"/>
    <property type="match status" value="1"/>
</dbReference>
<evidence type="ECO:0000313" key="3">
    <source>
        <dbReference type="EMBL" id="AWA30737.1"/>
    </source>
</evidence>
<feature type="domain" description="Heavy metal binding" evidence="2">
    <location>
        <begin position="55"/>
        <end position="80"/>
    </location>
</feature>
<name>A0A2S0RFM5_9FLAO</name>
<feature type="compositionally biased region" description="Basic and acidic residues" evidence="1">
    <location>
        <begin position="33"/>
        <end position="42"/>
    </location>
</feature>
<accession>A0A2S0RFM5</accession>
<evidence type="ECO:0000259" key="2">
    <source>
        <dbReference type="Pfam" id="PF19335"/>
    </source>
</evidence>
<gene>
    <name evidence="3" type="ORF">HYN48_11955</name>
</gene>
<dbReference type="Pfam" id="PF19335">
    <property type="entry name" value="HMBD"/>
    <property type="match status" value="1"/>
</dbReference>